<keyword evidence="3" id="KW-0175">Coiled coil</keyword>
<dbReference type="KEGG" id="dcm:NIES806_14140"/>
<accession>A0A1Z4V195</accession>
<dbReference type="Proteomes" id="UP000218702">
    <property type="component" value="Chromosome"/>
</dbReference>
<comment type="similarity">
    <text evidence="1 2">Belongs to the phD/YefM antitoxin family.</text>
</comment>
<dbReference type="Pfam" id="PF02604">
    <property type="entry name" value="PhdYeFM_antitox"/>
    <property type="match status" value="1"/>
</dbReference>
<dbReference type="AlphaFoldDB" id="A0A1Z4V195"/>
<reference evidence="4 5" key="1">
    <citation type="submission" date="2017-06" db="EMBL/GenBank/DDBJ databases">
        <title>Genome sequencing of cyanobaciteial culture collection at National Institute for Environmental Studies (NIES).</title>
        <authorList>
            <person name="Hirose Y."/>
            <person name="Shimura Y."/>
            <person name="Fujisawa T."/>
            <person name="Nakamura Y."/>
            <person name="Kawachi M."/>
        </authorList>
    </citation>
    <scope>NUCLEOTIDE SEQUENCE [LARGE SCALE GENOMIC DNA]</scope>
    <source>
        <strain evidence="4 5">NIES-806</strain>
    </source>
</reference>
<dbReference type="SUPFAM" id="SSF143120">
    <property type="entry name" value="YefM-like"/>
    <property type="match status" value="1"/>
</dbReference>
<dbReference type="RefSeq" id="WP_096665612.1">
    <property type="nucleotide sequence ID" value="NZ_AP018316.1"/>
</dbReference>
<gene>
    <name evidence="4" type="ORF">NIES806_14140</name>
</gene>
<evidence type="ECO:0000256" key="2">
    <source>
        <dbReference type="RuleBase" id="RU362080"/>
    </source>
</evidence>
<protein>
    <recommendedName>
        <fullName evidence="2">Antitoxin</fullName>
    </recommendedName>
</protein>
<proteinExistence type="inferred from homology"/>
<evidence type="ECO:0000256" key="3">
    <source>
        <dbReference type="SAM" id="Coils"/>
    </source>
</evidence>
<evidence type="ECO:0000313" key="4">
    <source>
        <dbReference type="EMBL" id="BAZ85214.1"/>
    </source>
</evidence>
<organism evidence="4 5">
    <name type="scientific">Dolichospermum compactum NIES-806</name>
    <dbReference type="NCBI Taxonomy" id="1973481"/>
    <lineage>
        <taxon>Bacteria</taxon>
        <taxon>Bacillati</taxon>
        <taxon>Cyanobacteriota</taxon>
        <taxon>Cyanophyceae</taxon>
        <taxon>Nostocales</taxon>
        <taxon>Aphanizomenonaceae</taxon>
        <taxon>Dolichospermum</taxon>
        <taxon>Dolichospermum compactum</taxon>
    </lineage>
</organism>
<name>A0A1Z4V195_9CYAN</name>
<sequence length="119" mass="13822">MQTRINLQNIQTLTDFKRNAKDYVEKIKLTKSPLVLTVNGKAEVVVQEAQEFQQMLDQLQNLKEELQKLKLAALRNEINIGIQQLENGEYTEYDEESLTDFFANIKARVQKSEVESDFV</sequence>
<feature type="coiled-coil region" evidence="3">
    <location>
        <begin position="42"/>
        <end position="79"/>
    </location>
</feature>
<dbReference type="OrthoDB" id="428373at2"/>
<evidence type="ECO:0000313" key="5">
    <source>
        <dbReference type="Proteomes" id="UP000218702"/>
    </source>
</evidence>
<dbReference type="InterPro" id="IPR006442">
    <property type="entry name" value="Antitoxin_Phd/YefM"/>
</dbReference>
<evidence type="ECO:0000256" key="1">
    <source>
        <dbReference type="ARBA" id="ARBA00009981"/>
    </source>
</evidence>
<dbReference type="EMBL" id="AP018316">
    <property type="protein sequence ID" value="BAZ85214.1"/>
    <property type="molecule type" value="Genomic_DNA"/>
</dbReference>
<keyword evidence="5" id="KW-1185">Reference proteome</keyword>
<dbReference type="NCBIfam" id="TIGR01552">
    <property type="entry name" value="phd_fam"/>
    <property type="match status" value="1"/>
</dbReference>
<comment type="function">
    <text evidence="2">Antitoxin component of a type II toxin-antitoxin (TA) system.</text>
</comment>
<dbReference type="InterPro" id="IPR036165">
    <property type="entry name" value="YefM-like_sf"/>
</dbReference>